<dbReference type="AlphaFoldDB" id="A0A821D743"/>
<sequence length="33" mass="3909">MKPYYYNAKSNKSSHSKSEQQGERIYAAEDIER</sequence>
<name>A0A821D743_9BILA</name>
<dbReference type="EMBL" id="CAJOBG010076737">
    <property type="protein sequence ID" value="CAF4616390.1"/>
    <property type="molecule type" value="Genomic_DNA"/>
</dbReference>
<evidence type="ECO:0000256" key="1">
    <source>
        <dbReference type="SAM" id="MobiDB-lite"/>
    </source>
</evidence>
<evidence type="ECO:0000313" key="4">
    <source>
        <dbReference type="Proteomes" id="UP000663866"/>
    </source>
</evidence>
<dbReference type="Proteomes" id="UP000663866">
    <property type="component" value="Unassembled WGS sequence"/>
</dbReference>
<feature type="region of interest" description="Disordered" evidence="1">
    <location>
        <begin position="1"/>
        <end position="33"/>
    </location>
</feature>
<evidence type="ECO:0000313" key="3">
    <source>
        <dbReference type="EMBL" id="CAF4616554.1"/>
    </source>
</evidence>
<organism evidence="3 4">
    <name type="scientific">Rotaria magnacalcarata</name>
    <dbReference type="NCBI Taxonomy" id="392030"/>
    <lineage>
        <taxon>Eukaryota</taxon>
        <taxon>Metazoa</taxon>
        <taxon>Spiralia</taxon>
        <taxon>Gnathifera</taxon>
        <taxon>Rotifera</taxon>
        <taxon>Eurotatoria</taxon>
        <taxon>Bdelloidea</taxon>
        <taxon>Philodinida</taxon>
        <taxon>Philodinidae</taxon>
        <taxon>Rotaria</taxon>
    </lineage>
</organism>
<gene>
    <name evidence="2" type="ORF">OVN521_LOCUS45741</name>
    <name evidence="3" type="ORF">OVN521_LOCUS45748</name>
</gene>
<feature type="non-terminal residue" evidence="3">
    <location>
        <position position="33"/>
    </location>
</feature>
<keyword evidence="4" id="KW-1185">Reference proteome</keyword>
<dbReference type="EMBL" id="CAJOBG010076764">
    <property type="protein sequence ID" value="CAF4616554.1"/>
    <property type="molecule type" value="Genomic_DNA"/>
</dbReference>
<protein>
    <submittedName>
        <fullName evidence="3">Uncharacterized protein</fullName>
    </submittedName>
</protein>
<reference evidence="3" key="1">
    <citation type="submission" date="2021-02" db="EMBL/GenBank/DDBJ databases">
        <authorList>
            <person name="Nowell W R."/>
        </authorList>
    </citation>
    <scope>NUCLEOTIDE SEQUENCE</scope>
</reference>
<accession>A0A821D743</accession>
<proteinExistence type="predicted"/>
<comment type="caution">
    <text evidence="3">The sequence shown here is derived from an EMBL/GenBank/DDBJ whole genome shotgun (WGS) entry which is preliminary data.</text>
</comment>
<evidence type="ECO:0000313" key="2">
    <source>
        <dbReference type="EMBL" id="CAF4616390.1"/>
    </source>
</evidence>